<dbReference type="PANTHER" id="PTHR14273:SF0">
    <property type="entry name" value="LYR MOTIF-CONTAINING PROTEIN 1"/>
    <property type="match status" value="1"/>
</dbReference>
<dbReference type="Proteomes" id="UP001164746">
    <property type="component" value="Chromosome 2"/>
</dbReference>
<dbReference type="EMBL" id="CP111013">
    <property type="protein sequence ID" value="WAQ97471.1"/>
    <property type="molecule type" value="Genomic_DNA"/>
</dbReference>
<sequence length="183" mass="20559">MGVVENVQERFQDISNVQFTSTISTSQNYVNSDVDAEVLGEGWDVTGLVADDDDGSSAIVSYPDFGFVSLFNDFLDLLVRSFAGQLSQQKFCRQSLGRKVGGVGTVMAVKHTIQLSDESLIREHLKEGETRIELAMHYQNPYPRPVHLPQHVLHSKAGKRLKAQQRKLQQSKPIYIKSYEDES</sequence>
<gene>
    <name evidence="1" type="ORF">MAR_030161</name>
</gene>
<evidence type="ECO:0000313" key="1">
    <source>
        <dbReference type="EMBL" id="WAQ97471.1"/>
    </source>
</evidence>
<name>A0ABY7DIF6_MYAAR</name>
<accession>A0ABY7DIF6</accession>
<dbReference type="PANTHER" id="PTHR14273">
    <property type="entry name" value="LYR MOTIF-CONTAINING PROTEIN 1"/>
    <property type="match status" value="1"/>
</dbReference>
<organism evidence="1 2">
    <name type="scientific">Mya arenaria</name>
    <name type="common">Soft-shell clam</name>
    <dbReference type="NCBI Taxonomy" id="6604"/>
    <lineage>
        <taxon>Eukaryota</taxon>
        <taxon>Metazoa</taxon>
        <taxon>Spiralia</taxon>
        <taxon>Lophotrochozoa</taxon>
        <taxon>Mollusca</taxon>
        <taxon>Bivalvia</taxon>
        <taxon>Autobranchia</taxon>
        <taxon>Heteroconchia</taxon>
        <taxon>Euheterodonta</taxon>
        <taxon>Imparidentia</taxon>
        <taxon>Neoheterodontei</taxon>
        <taxon>Myida</taxon>
        <taxon>Myoidea</taxon>
        <taxon>Myidae</taxon>
        <taxon>Mya</taxon>
    </lineage>
</organism>
<evidence type="ECO:0000313" key="2">
    <source>
        <dbReference type="Proteomes" id="UP001164746"/>
    </source>
</evidence>
<dbReference type="InterPro" id="IPR040330">
    <property type="entry name" value="LYRM1"/>
</dbReference>
<proteinExistence type="predicted"/>
<keyword evidence="2" id="KW-1185">Reference proteome</keyword>
<protein>
    <submittedName>
        <fullName evidence="1">LYRM1-like protein</fullName>
    </submittedName>
</protein>
<reference evidence="1" key="1">
    <citation type="submission" date="2022-11" db="EMBL/GenBank/DDBJ databases">
        <title>Centuries of genome instability and evolution in soft-shell clam transmissible cancer (bioRxiv).</title>
        <authorList>
            <person name="Hart S.F.M."/>
            <person name="Yonemitsu M.A."/>
            <person name="Giersch R.M."/>
            <person name="Beal B.F."/>
            <person name="Arriagada G."/>
            <person name="Davis B.W."/>
            <person name="Ostrander E.A."/>
            <person name="Goff S.P."/>
            <person name="Metzger M.J."/>
        </authorList>
    </citation>
    <scope>NUCLEOTIDE SEQUENCE</scope>
    <source>
        <strain evidence="1">MELC-2E11</strain>
        <tissue evidence="1">Siphon/mantle</tissue>
    </source>
</reference>